<keyword evidence="4" id="KW-1185">Reference proteome</keyword>
<feature type="domain" description="DUF4587" evidence="2">
    <location>
        <begin position="99"/>
        <end position="172"/>
    </location>
</feature>
<protein>
    <submittedName>
        <fullName evidence="3">Proline rich 29</fullName>
    </submittedName>
</protein>
<dbReference type="AlphaFoldDB" id="A0A5F8A280"/>
<dbReference type="VGNC" id="VGNC:99212">
    <property type="gene designation" value="PRR29"/>
</dbReference>
<reference evidence="3" key="2">
    <citation type="submission" date="2019-01" db="EMBL/GenBank/DDBJ databases">
        <authorList>
            <person name="Graves T."/>
            <person name="Eichler E.E."/>
            <person name="Wilson R.K."/>
        </authorList>
    </citation>
    <scope>NUCLEOTIDE SEQUENCE [LARGE SCALE GENOMIC DNA]</scope>
    <source>
        <strain evidence="3">17573</strain>
    </source>
</reference>
<dbReference type="Pfam" id="PF15248">
    <property type="entry name" value="DUF4587"/>
    <property type="match status" value="1"/>
</dbReference>
<feature type="compositionally biased region" description="Low complexity" evidence="1">
    <location>
        <begin position="49"/>
        <end position="63"/>
    </location>
</feature>
<feature type="region of interest" description="Disordered" evidence="1">
    <location>
        <begin position="1"/>
        <end position="78"/>
    </location>
</feature>
<feature type="compositionally biased region" description="Basic and acidic residues" evidence="1">
    <location>
        <begin position="19"/>
        <end position="35"/>
    </location>
</feature>
<dbReference type="PANTHER" id="PTHR28604">
    <property type="match status" value="1"/>
</dbReference>
<organism evidence="3 4">
    <name type="scientific">Macaca mulatta</name>
    <name type="common">Rhesus macaque</name>
    <dbReference type="NCBI Taxonomy" id="9544"/>
    <lineage>
        <taxon>Eukaryota</taxon>
        <taxon>Metazoa</taxon>
        <taxon>Chordata</taxon>
        <taxon>Craniata</taxon>
        <taxon>Vertebrata</taxon>
        <taxon>Euteleostomi</taxon>
        <taxon>Mammalia</taxon>
        <taxon>Eutheria</taxon>
        <taxon>Euarchontoglires</taxon>
        <taxon>Primates</taxon>
        <taxon>Haplorrhini</taxon>
        <taxon>Catarrhini</taxon>
        <taxon>Cercopithecidae</taxon>
        <taxon>Cercopithecinae</taxon>
        <taxon>Macaca</taxon>
    </lineage>
</organism>
<reference evidence="3" key="4">
    <citation type="submission" date="2025-09" db="UniProtKB">
        <authorList>
            <consortium name="Ensembl"/>
        </authorList>
    </citation>
    <scope>IDENTIFICATION</scope>
    <source>
        <strain evidence="3">17573</strain>
    </source>
</reference>
<proteinExistence type="predicted"/>
<dbReference type="Bgee" id="ENSMMUG00000047925">
    <property type="expression patterns" value="Expressed in olfactory segment of nasal mucosa and 17 other cell types or tissues"/>
</dbReference>
<gene>
    <name evidence="3 5" type="primary">PRR29</name>
</gene>
<evidence type="ECO:0000313" key="3">
    <source>
        <dbReference type="Ensembl" id="ENSMMUP00000071464.1"/>
    </source>
</evidence>
<dbReference type="FunCoup" id="A0A5F8A280">
    <property type="interactions" value="6"/>
</dbReference>
<accession>A0A5F8A280</accession>
<evidence type="ECO:0000313" key="5">
    <source>
        <dbReference type="VGNC" id="VGNC:99212"/>
    </source>
</evidence>
<dbReference type="InterPro" id="IPR027904">
    <property type="entry name" value="DUF4587"/>
</dbReference>
<dbReference type="PANTHER" id="PTHR28604:SF1">
    <property type="entry name" value="PROLINE-RICH PROTEIN 29"/>
    <property type="match status" value="1"/>
</dbReference>
<dbReference type="ExpressionAtlas" id="A0A5F8A280">
    <property type="expression patterns" value="baseline"/>
</dbReference>
<feature type="region of interest" description="Disordered" evidence="1">
    <location>
        <begin position="212"/>
        <end position="235"/>
    </location>
</feature>
<reference evidence="3" key="3">
    <citation type="submission" date="2025-08" db="UniProtKB">
        <authorList>
            <consortium name="Ensembl"/>
        </authorList>
    </citation>
    <scope>IDENTIFICATION</scope>
    <source>
        <strain evidence="3">17573</strain>
    </source>
</reference>
<evidence type="ECO:0000313" key="4">
    <source>
        <dbReference type="Proteomes" id="UP000006718"/>
    </source>
</evidence>
<reference evidence="4" key="1">
    <citation type="journal article" date="2007" name="Science">
        <title>Evolutionary and biomedical insights from the rhesus macaque genome.</title>
        <authorList>
            <person name="Gibbs R.A."/>
            <person name="Rogers J."/>
            <person name="Katze M.G."/>
            <person name="Bumgarner R."/>
            <person name="Weinstock G.M."/>
            <person name="Mardis E.R."/>
            <person name="Remington K.A."/>
            <person name="Strausberg R.L."/>
            <person name="Venter J.C."/>
            <person name="Wilson R.K."/>
            <person name="Batzer M.A."/>
            <person name="Bustamante C.D."/>
            <person name="Eichler E.E."/>
            <person name="Hahn M.W."/>
            <person name="Hardison R.C."/>
            <person name="Makova K.D."/>
            <person name="Miller W."/>
            <person name="Milosavljevic A."/>
            <person name="Palermo R.E."/>
            <person name="Siepel A."/>
            <person name="Sikela J.M."/>
            <person name="Attaway T."/>
            <person name="Bell S."/>
            <person name="Bernard K.E."/>
            <person name="Buhay C.J."/>
            <person name="Chandrabose M.N."/>
            <person name="Dao M."/>
            <person name="Davis C."/>
            <person name="Delehaunty K.D."/>
            <person name="Ding Y."/>
            <person name="Dinh H.H."/>
            <person name="Dugan-Rocha S."/>
            <person name="Fulton L.A."/>
            <person name="Gabisi R.A."/>
            <person name="Garner T.T."/>
            <person name="Godfrey J."/>
            <person name="Hawes A.C."/>
            <person name="Hernandez J."/>
            <person name="Hines S."/>
            <person name="Holder M."/>
            <person name="Hume J."/>
            <person name="Jhangiani S.N."/>
            <person name="Joshi V."/>
            <person name="Khan Z.M."/>
            <person name="Kirkness E.F."/>
            <person name="Cree A."/>
            <person name="Fowler R.G."/>
            <person name="Lee S."/>
            <person name="Lewis L.R."/>
            <person name="Li Z."/>
            <person name="Liu Y.-S."/>
            <person name="Moore S.M."/>
            <person name="Muzny D."/>
            <person name="Nazareth L.V."/>
            <person name="Ngo D.N."/>
            <person name="Okwuonu G.O."/>
            <person name="Pai G."/>
            <person name="Parker D."/>
            <person name="Paul H.A."/>
            <person name="Pfannkoch C."/>
            <person name="Pohl C.S."/>
            <person name="Rogers Y.-H.C."/>
            <person name="Ruiz S.J."/>
            <person name="Sabo A."/>
            <person name="Santibanez J."/>
            <person name="Schneider B.W."/>
            <person name="Smith S.M."/>
            <person name="Sodergren E."/>
            <person name="Svatek A.F."/>
            <person name="Utterback T.R."/>
            <person name="Vattathil S."/>
            <person name="Warren W."/>
            <person name="White C.S."/>
            <person name="Chinwalla A.T."/>
            <person name="Feng Y."/>
            <person name="Halpern A.L."/>
            <person name="Hillier L.W."/>
            <person name="Huang X."/>
            <person name="Minx P."/>
            <person name="Nelson J.O."/>
            <person name="Pepin K.H."/>
            <person name="Qin X."/>
            <person name="Sutton G.G."/>
            <person name="Venter E."/>
            <person name="Walenz B.P."/>
            <person name="Wallis J.W."/>
            <person name="Worley K.C."/>
            <person name="Yang S.-P."/>
            <person name="Jones S.M."/>
            <person name="Marra M.A."/>
            <person name="Rocchi M."/>
            <person name="Schein J.E."/>
            <person name="Baertsch R."/>
            <person name="Clarke L."/>
            <person name="Csuros M."/>
            <person name="Glasscock J."/>
            <person name="Harris R.A."/>
            <person name="Havlak P."/>
            <person name="Jackson A.R."/>
            <person name="Jiang H."/>
            <person name="Liu Y."/>
            <person name="Messina D.N."/>
            <person name="Shen Y."/>
            <person name="Song H.X.-Z."/>
            <person name="Wylie T."/>
            <person name="Zhang L."/>
            <person name="Birney E."/>
            <person name="Han K."/>
            <person name="Konkel M.K."/>
            <person name="Lee J."/>
            <person name="Smit A.F.A."/>
            <person name="Ullmer B."/>
            <person name="Wang H."/>
            <person name="Xing J."/>
            <person name="Burhans R."/>
            <person name="Cheng Z."/>
            <person name="Karro J.E."/>
            <person name="Ma J."/>
            <person name="Raney B."/>
            <person name="She X."/>
            <person name="Cox M.J."/>
            <person name="Demuth J.P."/>
            <person name="Dumas L.J."/>
            <person name="Han S.-G."/>
            <person name="Hopkins J."/>
            <person name="Karimpour-Fard A."/>
            <person name="Kim Y.H."/>
            <person name="Pollack J.R."/>
            <person name="Vinar T."/>
            <person name="Addo-Quaye C."/>
            <person name="Degenhardt J."/>
            <person name="Denby A."/>
            <person name="Hubisz M.J."/>
            <person name="Indap A."/>
            <person name="Kosiol C."/>
            <person name="Lahn B.T."/>
            <person name="Lawson H.A."/>
            <person name="Marklein A."/>
            <person name="Nielsen R."/>
            <person name="Vallender E.J."/>
            <person name="Clark A.G."/>
            <person name="Ferguson B."/>
            <person name="Hernandez R.D."/>
            <person name="Hirani K."/>
            <person name="Kehrer-Sawatzki H."/>
            <person name="Kolb J."/>
            <person name="Patil S."/>
            <person name="Pu L.-L."/>
            <person name="Ren Y."/>
            <person name="Smith D.G."/>
            <person name="Wheeler D.A."/>
            <person name="Schenck I."/>
            <person name="Ball E.V."/>
            <person name="Chen R."/>
            <person name="Cooper D.N."/>
            <person name="Giardine B."/>
            <person name="Hsu F."/>
            <person name="Kent W.J."/>
            <person name="Lesk A."/>
            <person name="Nelson D.L."/>
            <person name="O'brien W.E."/>
            <person name="Pruefer K."/>
            <person name="Stenson P.D."/>
            <person name="Wallace J.C."/>
            <person name="Ke H."/>
            <person name="Liu X.-M."/>
            <person name="Wang P."/>
            <person name="Xiang A.P."/>
            <person name="Yang F."/>
            <person name="Barber G.P."/>
            <person name="Haussler D."/>
            <person name="Karolchik D."/>
            <person name="Kern A.D."/>
            <person name="Kuhn R.M."/>
            <person name="Smith K.E."/>
            <person name="Zwieg A.S."/>
        </authorList>
    </citation>
    <scope>NUCLEOTIDE SEQUENCE [LARGE SCALE GENOMIC DNA]</scope>
    <source>
        <strain evidence="4">17573</strain>
    </source>
</reference>
<dbReference type="VEuPathDB" id="HostDB:ENSMMUG00000047925"/>
<dbReference type="Proteomes" id="UP000006718">
    <property type="component" value="Chromosome 16"/>
</dbReference>
<dbReference type="GeneTree" id="ENSGT00390000002000"/>
<sequence length="288" mass="30875">MPGRRPASWWQGRAPGDPKSAEEERGGSREGEDPGARAGSAHAWEETLASSASPRQPAPAMASGAGGSWGRSPPQSAVPTPWVTVLQPLWWAVPPAPPQPGRVKEDLLELMMLQNAQMHQLLLSRLVAGALQPKPASLCPQVSLEVPQEEPEEEEEEMDVQEIGPLVLHHHYLPYLMPSPGTLLPWPAPFFPAPACQPHLRDVPRIQHCPPTSREREARAVPPPPPPSATGTVGANVSPASGGDTVGTALSPGVCIRARKGNVPSPCCLSQSFGQRWTSTLRSHTEFQ</sequence>
<evidence type="ECO:0000259" key="2">
    <source>
        <dbReference type="Pfam" id="PF15248"/>
    </source>
</evidence>
<dbReference type="InterPro" id="IPR038915">
    <property type="entry name" value="PRR29-like"/>
</dbReference>
<dbReference type="InParanoid" id="A0A5F8A280"/>
<name>A0A5F8A280_MACMU</name>
<evidence type="ECO:0000256" key="1">
    <source>
        <dbReference type="SAM" id="MobiDB-lite"/>
    </source>
</evidence>
<dbReference type="Ensembl" id="ENSMMUT00000088204.1">
    <property type="protein sequence ID" value="ENSMMUP00000071464.1"/>
    <property type="gene ID" value="ENSMMUG00000047925.2"/>
</dbReference>